<keyword evidence="8 10" id="KW-1015">Disulfide bond</keyword>
<dbReference type="PROSITE" id="PS50038">
    <property type="entry name" value="FZ"/>
    <property type="match status" value="1"/>
</dbReference>
<dbReference type="VEuPathDB" id="VectorBase:PPAPM1_004165"/>
<feature type="disulfide bond" evidence="10">
    <location>
        <begin position="528"/>
        <end position="546"/>
    </location>
</feature>
<dbReference type="Proteomes" id="UP000092462">
    <property type="component" value="Unassembled WGS sequence"/>
</dbReference>
<keyword evidence="3" id="KW-0732">Signal</keyword>
<keyword evidence="9" id="KW-0325">Glycoprotein</keyword>
<dbReference type="InterPro" id="IPR036790">
    <property type="entry name" value="Frizzled_dom_sf"/>
</dbReference>
<sequence>GTHPDTLYRIPTRPTNSSSTSSSNSIGSNLHNINFWKATGSQTPIASTSSTRRRWSHISSITSKCWQFIKWPLALLFICGILGVVVYFIVVESEINSNVVGSENHEASLADTSIESDLTVDFNDLDKLNGERAEENHRVINGHANTFNVTDRPTLNKTSEELLEVIKGPDLANRLNDDSQVFAIFTNNNSTDYTIFHNCGVLPYDLTSLNRKPLSQVELDHLQYLIEAQCSIRAAEFVCTVLEPECRPTKMGNPLQPCKRICKSILEACSHVIASSEILTTMFDCDSYPDSLDRNVCEDPTRRGKCYKNEFKCLDSTCIPLQWKCDNIKDCAEGDDEENCKFCETNEFRCVSNEKCIPDKWRCDHYKDCPDSSDELDCEEEDARSFPLSYGNARVYPFVHEQSPNNPNSRPYLTISGDDRLNSGDTIKTNEGEKDIYAFSDDDHFERSVPSVTVTPDAKTNESDNDEIQSEAASGRAVQYSKSLANFQDSKEIMMTSDSEADYKYSSTDRVTLRTAHISPCPEGELRCVSGRCISVNQLCDKITDCPDGADEAMCVYKN</sequence>
<organism evidence="13 14">
    <name type="scientific">Phlebotomus papatasi</name>
    <name type="common">Sandfly</name>
    <dbReference type="NCBI Taxonomy" id="29031"/>
    <lineage>
        <taxon>Eukaryota</taxon>
        <taxon>Metazoa</taxon>
        <taxon>Ecdysozoa</taxon>
        <taxon>Arthropoda</taxon>
        <taxon>Hexapoda</taxon>
        <taxon>Insecta</taxon>
        <taxon>Pterygota</taxon>
        <taxon>Neoptera</taxon>
        <taxon>Endopterygota</taxon>
        <taxon>Diptera</taxon>
        <taxon>Nematocera</taxon>
        <taxon>Psychodoidea</taxon>
        <taxon>Psychodidae</taxon>
        <taxon>Phlebotomus</taxon>
        <taxon>Phlebotomus</taxon>
    </lineage>
</organism>
<dbReference type="PANTHER" id="PTHR24270:SF57">
    <property type="entry name" value="FI24007P1"/>
    <property type="match status" value="1"/>
</dbReference>
<keyword evidence="4" id="KW-0677">Repeat</keyword>
<evidence type="ECO:0000313" key="13">
    <source>
        <dbReference type="EnsemblMetazoa" id="PPAI000259-PA"/>
    </source>
</evidence>
<keyword evidence="6 12" id="KW-1133">Transmembrane helix</keyword>
<evidence type="ECO:0000256" key="4">
    <source>
        <dbReference type="ARBA" id="ARBA00022737"/>
    </source>
</evidence>
<dbReference type="PRINTS" id="PR00261">
    <property type="entry name" value="LDLRECEPTOR"/>
</dbReference>
<comment type="caution">
    <text evidence="10">Lacks conserved residue(s) required for the propagation of feature annotation.</text>
</comment>
<evidence type="ECO:0000256" key="9">
    <source>
        <dbReference type="ARBA" id="ARBA00023180"/>
    </source>
</evidence>
<dbReference type="FunFam" id="4.10.400.10:FF:000002">
    <property type="entry name" value="Low-density lipoprotein receptor-related protein 1"/>
    <property type="match status" value="1"/>
</dbReference>
<feature type="disulfide bond" evidence="10">
    <location>
        <begin position="521"/>
        <end position="533"/>
    </location>
</feature>
<dbReference type="PROSITE" id="PS01209">
    <property type="entry name" value="LDLRA_1"/>
    <property type="match status" value="2"/>
</dbReference>
<evidence type="ECO:0000256" key="3">
    <source>
        <dbReference type="ARBA" id="ARBA00022729"/>
    </source>
</evidence>
<keyword evidence="7 12" id="KW-0472">Membrane</keyword>
<feature type="disulfide bond" evidence="10">
    <location>
        <begin position="363"/>
        <end position="378"/>
    </location>
</feature>
<dbReference type="CDD" id="cd00112">
    <property type="entry name" value="LDLa"/>
    <property type="match status" value="3"/>
</dbReference>
<evidence type="ECO:0000256" key="12">
    <source>
        <dbReference type="SAM" id="Phobius"/>
    </source>
</evidence>
<dbReference type="InterPro" id="IPR036055">
    <property type="entry name" value="LDL_receptor-like_sf"/>
</dbReference>
<evidence type="ECO:0000256" key="2">
    <source>
        <dbReference type="ARBA" id="ARBA00022692"/>
    </source>
</evidence>
<dbReference type="InterPro" id="IPR020067">
    <property type="entry name" value="Frizzled_dom"/>
</dbReference>
<evidence type="ECO:0000256" key="6">
    <source>
        <dbReference type="ARBA" id="ARBA00022989"/>
    </source>
</evidence>
<feature type="compositionally biased region" description="Low complexity" evidence="11">
    <location>
        <begin position="15"/>
        <end position="25"/>
    </location>
</feature>
<dbReference type="CDD" id="cd07066">
    <property type="entry name" value="CRD_FZ"/>
    <property type="match status" value="1"/>
</dbReference>
<dbReference type="Pfam" id="PF01392">
    <property type="entry name" value="Fz"/>
    <property type="match status" value="1"/>
</dbReference>
<feature type="region of interest" description="Disordered" evidence="11">
    <location>
        <begin position="454"/>
        <end position="475"/>
    </location>
</feature>
<dbReference type="PANTHER" id="PTHR24270">
    <property type="entry name" value="LOW-DENSITY LIPOPROTEIN RECEPTOR-RELATED"/>
    <property type="match status" value="1"/>
</dbReference>
<dbReference type="InterPro" id="IPR023415">
    <property type="entry name" value="LDLR_class-A_CS"/>
</dbReference>
<accession>A0A1B0CYT7</accession>
<dbReference type="EMBL" id="AJVK01009342">
    <property type="status" value="NOT_ANNOTATED_CDS"/>
    <property type="molecule type" value="Genomic_DNA"/>
</dbReference>
<feature type="compositionally biased region" description="Polar residues" evidence="11">
    <location>
        <begin position="402"/>
        <end position="411"/>
    </location>
</feature>
<dbReference type="GO" id="GO:0016192">
    <property type="term" value="P:vesicle-mediated transport"/>
    <property type="evidence" value="ECO:0007669"/>
    <property type="project" value="UniProtKB-ARBA"/>
</dbReference>
<keyword evidence="14" id="KW-1185">Reference proteome</keyword>
<feature type="disulfide bond" evidence="10">
    <location>
        <begin position="325"/>
        <end position="340"/>
    </location>
</feature>
<dbReference type="InterPro" id="IPR002172">
    <property type="entry name" value="LDrepeatLR_classA_rpt"/>
</dbReference>
<feature type="region of interest" description="Disordered" evidence="11">
    <location>
        <begin position="1"/>
        <end position="25"/>
    </location>
</feature>
<dbReference type="SUPFAM" id="SSF63501">
    <property type="entry name" value="Frizzled cysteine-rich domain"/>
    <property type="match status" value="1"/>
</dbReference>
<feature type="transmembrane region" description="Helical" evidence="12">
    <location>
        <begin position="71"/>
        <end position="90"/>
    </location>
</feature>
<dbReference type="EnsemblMetazoa" id="PPAI000259-RA">
    <property type="protein sequence ID" value="PPAI000259-PA"/>
    <property type="gene ID" value="PPAI000259"/>
</dbReference>
<evidence type="ECO:0000256" key="11">
    <source>
        <dbReference type="SAM" id="MobiDB-lite"/>
    </source>
</evidence>
<feature type="disulfide bond" evidence="10">
    <location>
        <begin position="540"/>
        <end position="555"/>
    </location>
</feature>
<dbReference type="GO" id="GO:0005886">
    <property type="term" value="C:plasma membrane"/>
    <property type="evidence" value="ECO:0007669"/>
    <property type="project" value="UniProtKB-SubCell"/>
</dbReference>
<dbReference type="PROSITE" id="PS50068">
    <property type="entry name" value="LDLRA_2"/>
    <property type="match status" value="3"/>
</dbReference>
<evidence type="ECO:0000256" key="8">
    <source>
        <dbReference type="ARBA" id="ARBA00023157"/>
    </source>
</evidence>
<feature type="disulfide bond" evidence="10">
    <location>
        <begin position="306"/>
        <end position="318"/>
    </location>
</feature>
<dbReference type="Gene3D" id="1.10.2000.10">
    <property type="entry name" value="Frizzled cysteine-rich domain"/>
    <property type="match status" value="1"/>
</dbReference>
<dbReference type="VEuPathDB" id="VectorBase:PPAI000259"/>
<dbReference type="Gene3D" id="4.10.400.10">
    <property type="entry name" value="Low-density Lipoprotein Receptor"/>
    <property type="match status" value="3"/>
</dbReference>
<name>A0A1B0CYT7_PHLPP</name>
<comment type="subcellular location">
    <subcellularLocation>
        <location evidence="1">Cell membrane</location>
        <topology evidence="1">Single-pass type II membrane protein</topology>
    </subcellularLocation>
</comment>
<evidence type="ECO:0000256" key="1">
    <source>
        <dbReference type="ARBA" id="ARBA00004401"/>
    </source>
</evidence>
<dbReference type="InterPro" id="IPR050685">
    <property type="entry name" value="LDLR"/>
</dbReference>
<keyword evidence="2 12" id="KW-0812">Transmembrane</keyword>
<evidence type="ECO:0000256" key="7">
    <source>
        <dbReference type="ARBA" id="ARBA00023136"/>
    </source>
</evidence>
<protein>
    <submittedName>
        <fullName evidence="13">Uncharacterized protein</fullName>
    </submittedName>
</protein>
<dbReference type="SUPFAM" id="SSF57424">
    <property type="entry name" value="LDL receptor-like module"/>
    <property type="match status" value="3"/>
</dbReference>
<dbReference type="AlphaFoldDB" id="A0A1B0CYT7"/>
<proteinExistence type="predicted"/>
<evidence type="ECO:0000256" key="10">
    <source>
        <dbReference type="PROSITE-ProRule" id="PRU00124"/>
    </source>
</evidence>
<dbReference type="Pfam" id="PF00057">
    <property type="entry name" value="Ldl_recept_a"/>
    <property type="match status" value="3"/>
</dbReference>
<dbReference type="SMART" id="SM00192">
    <property type="entry name" value="LDLa"/>
    <property type="match status" value="3"/>
</dbReference>
<feature type="disulfide bond" evidence="10">
    <location>
        <begin position="313"/>
        <end position="331"/>
    </location>
</feature>
<evidence type="ECO:0000313" key="14">
    <source>
        <dbReference type="Proteomes" id="UP000092462"/>
    </source>
</evidence>
<feature type="region of interest" description="Disordered" evidence="11">
    <location>
        <begin position="399"/>
        <end position="424"/>
    </location>
</feature>
<reference evidence="13" key="1">
    <citation type="submission" date="2022-08" db="UniProtKB">
        <authorList>
            <consortium name="EnsemblMetazoa"/>
        </authorList>
    </citation>
    <scope>IDENTIFICATION</scope>
    <source>
        <strain evidence="13">Israel</strain>
    </source>
</reference>
<evidence type="ECO:0000256" key="5">
    <source>
        <dbReference type="ARBA" id="ARBA00022968"/>
    </source>
</evidence>
<keyword evidence="5" id="KW-0735">Signal-anchor</keyword>